<dbReference type="AlphaFoldDB" id="A0A6A6XKM4"/>
<dbReference type="Gene3D" id="3.30.710.10">
    <property type="entry name" value="Potassium Channel Kv1.1, Chain A"/>
    <property type="match status" value="1"/>
</dbReference>
<keyword evidence="2" id="KW-1185">Reference proteome</keyword>
<proteinExistence type="predicted"/>
<accession>A0A6A6XKM4</accession>
<dbReference type="EMBL" id="MU001815">
    <property type="protein sequence ID" value="KAF2797096.1"/>
    <property type="molecule type" value="Genomic_DNA"/>
</dbReference>
<evidence type="ECO:0008006" key="3">
    <source>
        <dbReference type="Google" id="ProtNLM"/>
    </source>
</evidence>
<dbReference type="SUPFAM" id="SSF54695">
    <property type="entry name" value="POZ domain"/>
    <property type="match status" value="1"/>
</dbReference>
<feature type="non-terminal residue" evidence="1">
    <location>
        <position position="1"/>
    </location>
</feature>
<evidence type="ECO:0000313" key="2">
    <source>
        <dbReference type="Proteomes" id="UP000799757"/>
    </source>
</evidence>
<dbReference type="OrthoDB" id="9997739at2759"/>
<dbReference type="InterPro" id="IPR011333">
    <property type="entry name" value="SKP1/BTB/POZ_sf"/>
</dbReference>
<name>A0A6A6XKM4_9PLEO</name>
<gene>
    <name evidence="1" type="ORF">K505DRAFT_215438</name>
</gene>
<organism evidence="1 2">
    <name type="scientific">Melanomma pulvis-pyrius CBS 109.77</name>
    <dbReference type="NCBI Taxonomy" id="1314802"/>
    <lineage>
        <taxon>Eukaryota</taxon>
        <taxon>Fungi</taxon>
        <taxon>Dikarya</taxon>
        <taxon>Ascomycota</taxon>
        <taxon>Pezizomycotina</taxon>
        <taxon>Dothideomycetes</taxon>
        <taxon>Pleosporomycetidae</taxon>
        <taxon>Pleosporales</taxon>
        <taxon>Melanommataceae</taxon>
        <taxon>Melanomma</taxon>
    </lineage>
</organism>
<dbReference type="Proteomes" id="UP000799757">
    <property type="component" value="Unassembled WGS sequence"/>
</dbReference>
<dbReference type="PANTHER" id="PTHR47843:SF5">
    <property type="entry name" value="BTB_POZ DOMAIN PROTEIN"/>
    <property type="match status" value="1"/>
</dbReference>
<protein>
    <recommendedName>
        <fullName evidence="3">BTB domain-containing protein</fullName>
    </recommendedName>
</protein>
<evidence type="ECO:0000313" key="1">
    <source>
        <dbReference type="EMBL" id="KAF2797096.1"/>
    </source>
</evidence>
<feature type="non-terminal residue" evidence="1">
    <location>
        <position position="239"/>
    </location>
</feature>
<reference evidence="1" key="1">
    <citation type="journal article" date="2020" name="Stud. Mycol.">
        <title>101 Dothideomycetes genomes: a test case for predicting lifestyles and emergence of pathogens.</title>
        <authorList>
            <person name="Haridas S."/>
            <person name="Albert R."/>
            <person name="Binder M."/>
            <person name="Bloem J."/>
            <person name="Labutti K."/>
            <person name="Salamov A."/>
            <person name="Andreopoulos B."/>
            <person name="Baker S."/>
            <person name="Barry K."/>
            <person name="Bills G."/>
            <person name="Bluhm B."/>
            <person name="Cannon C."/>
            <person name="Castanera R."/>
            <person name="Culley D."/>
            <person name="Daum C."/>
            <person name="Ezra D."/>
            <person name="Gonzalez J."/>
            <person name="Henrissat B."/>
            <person name="Kuo A."/>
            <person name="Liang C."/>
            <person name="Lipzen A."/>
            <person name="Lutzoni F."/>
            <person name="Magnuson J."/>
            <person name="Mondo S."/>
            <person name="Nolan M."/>
            <person name="Ohm R."/>
            <person name="Pangilinan J."/>
            <person name="Park H.-J."/>
            <person name="Ramirez L."/>
            <person name="Alfaro M."/>
            <person name="Sun H."/>
            <person name="Tritt A."/>
            <person name="Yoshinaga Y."/>
            <person name="Zwiers L.-H."/>
            <person name="Turgeon B."/>
            <person name="Goodwin S."/>
            <person name="Spatafora J."/>
            <person name="Crous P."/>
            <person name="Grigoriev I."/>
        </authorList>
    </citation>
    <scope>NUCLEOTIDE SEQUENCE</scope>
    <source>
        <strain evidence="1">CBS 109.77</strain>
    </source>
</reference>
<sequence length="239" mass="27208">ILESPQFTLLLGEAQEPVVVHAMAIATLSDPLNCLINGHMKEAQEKSAELPYIEKDDFLRLCEFAYRGDYTTPPFGGGSGDQNTDSDVLARLADRDRRPDCHPRYKIASTFVTRLSRHPGEDWTPVLLGHARMYCIADRYMIQALKDVTLFKLHHSLKGYSHDLADRSNDIIDVVHFAYSSHNTSDRIEYEDEDLDDLRELLVEYIASEAFQLEKVIEGLLDEGGQFAVDFWRVMKGEL</sequence>
<dbReference type="PANTHER" id="PTHR47843">
    <property type="entry name" value="BTB DOMAIN-CONTAINING PROTEIN-RELATED"/>
    <property type="match status" value="1"/>
</dbReference>